<feature type="domain" description="CDC20/Fizzy WD40" evidence="5">
    <location>
        <begin position="254"/>
        <end position="448"/>
    </location>
</feature>
<keyword evidence="2 4" id="KW-0853">WD repeat</keyword>
<keyword evidence="7" id="KW-1185">Reference proteome</keyword>
<reference evidence="6" key="1">
    <citation type="submission" date="2025-08" db="UniProtKB">
        <authorList>
            <consortium name="Ensembl"/>
        </authorList>
    </citation>
    <scope>IDENTIFICATION</scope>
</reference>
<evidence type="ECO:0000259" key="5">
    <source>
        <dbReference type="Pfam" id="PF24807"/>
    </source>
</evidence>
<dbReference type="GO" id="GO:1990757">
    <property type="term" value="F:ubiquitin ligase activator activity"/>
    <property type="evidence" value="ECO:0007669"/>
    <property type="project" value="TreeGrafter"/>
</dbReference>
<dbReference type="Proteomes" id="UP000472262">
    <property type="component" value="Unassembled WGS sequence"/>
</dbReference>
<dbReference type="Ensembl" id="ENSSGRT00000035087.1">
    <property type="protein sequence ID" value="ENSSGRP00000032681.1"/>
    <property type="gene ID" value="ENSSGRG00000018263.1"/>
</dbReference>
<comment type="similarity">
    <text evidence="1">Belongs to the WD repeat CDC20/Fizzy family.</text>
</comment>
<dbReference type="PROSITE" id="PS50294">
    <property type="entry name" value="WD_REPEATS_REGION"/>
    <property type="match status" value="2"/>
</dbReference>
<dbReference type="GO" id="GO:0005680">
    <property type="term" value="C:anaphase-promoting complex"/>
    <property type="evidence" value="ECO:0007669"/>
    <property type="project" value="TreeGrafter"/>
</dbReference>
<dbReference type="InterPro" id="IPR019775">
    <property type="entry name" value="WD40_repeat_CS"/>
</dbReference>
<evidence type="ECO:0000313" key="7">
    <source>
        <dbReference type="Proteomes" id="UP000472262"/>
    </source>
</evidence>
<dbReference type="Pfam" id="PF24807">
    <property type="entry name" value="WD40_CDC20-Fz"/>
    <property type="match status" value="1"/>
</dbReference>
<dbReference type="PANTHER" id="PTHR19918">
    <property type="entry name" value="CELL DIVISION CYCLE 20 CDC20 FIZZY -RELATED"/>
    <property type="match status" value="1"/>
</dbReference>
<evidence type="ECO:0000256" key="4">
    <source>
        <dbReference type="PROSITE-ProRule" id="PRU00221"/>
    </source>
</evidence>
<accession>A0A672MBQ7</accession>
<keyword evidence="3" id="KW-0677">Repeat</keyword>
<dbReference type="PROSITE" id="PS00678">
    <property type="entry name" value="WD_REPEATS_1"/>
    <property type="match status" value="1"/>
</dbReference>
<evidence type="ECO:0000256" key="1">
    <source>
        <dbReference type="ARBA" id="ARBA00006445"/>
    </source>
</evidence>
<dbReference type="InParanoid" id="A0A672MBQ7"/>
<dbReference type="InterPro" id="IPR033010">
    <property type="entry name" value="Cdc20/Fizzy"/>
</dbReference>
<sequence length="471" mass="52434">YFCLFKGTVLPKINLRSSFTHPHFIPNLYDFSHSSGYAACSPVTVKSGDRFIPTRAGSNWSINFHYANENCWSPNQNQRAKDASTDTGKDAVAYAALLRNELLGAGIETVPDPHTDDRRHTILMQDTHSLFRVNSLSRKKLTGETYMFSALFLTCCYIVLDSCFSSVSHHKLLRSPRKPARKISKIPFKVLDAPELQDDFYLNLGSCITLDVISISFYTSKLTQVTRLCDLSLDGDSVTSVSSSRTNNLHITSGALAWNGEQLSSGSRDRVILQRDVRTPPPVERRLQGHRQEVCGLKWSPDHQHLASGGNDNKLLVWNSSSLLPVQQYSDHLAAVKAIAWSPHQHGLLASGGGTADRCLRFWNTLTGQALQSTDTGSQVCNLAWSKHANELVSTHGYSQNQILVWKYPSLTQVAKLTGHSYRVLYLAVSPDGEAIVTGAGDETLRFWNVFSKTRCTKESKSVLNLFTRIR</sequence>
<dbReference type="Gene3D" id="2.130.10.10">
    <property type="entry name" value="YVTN repeat-like/Quinoprotein amine dehydrogenase"/>
    <property type="match status" value="1"/>
</dbReference>
<dbReference type="PROSITE" id="PS50082">
    <property type="entry name" value="WD_REPEATS_2"/>
    <property type="match status" value="2"/>
</dbReference>
<feature type="repeat" description="WD" evidence="4">
    <location>
        <begin position="287"/>
        <end position="319"/>
    </location>
</feature>
<dbReference type="InterPro" id="IPR011047">
    <property type="entry name" value="Quinoprotein_ADH-like_sf"/>
</dbReference>
<proteinExistence type="inferred from homology"/>
<dbReference type="InterPro" id="IPR001680">
    <property type="entry name" value="WD40_rpt"/>
</dbReference>
<dbReference type="InterPro" id="IPR056150">
    <property type="entry name" value="WD40_CDC20-Fz"/>
</dbReference>
<dbReference type="GO" id="GO:0010997">
    <property type="term" value="F:anaphase-promoting complex binding"/>
    <property type="evidence" value="ECO:0007669"/>
    <property type="project" value="InterPro"/>
</dbReference>
<protein>
    <submittedName>
        <fullName evidence="6">Fizzy and cell division cycle 20 related 1</fullName>
    </submittedName>
</protein>
<gene>
    <name evidence="6" type="primary">LOC107560766</name>
</gene>
<dbReference type="InterPro" id="IPR015943">
    <property type="entry name" value="WD40/YVTN_repeat-like_dom_sf"/>
</dbReference>
<organism evidence="6 7">
    <name type="scientific">Sinocyclocheilus grahami</name>
    <name type="common">Dianchi golden-line fish</name>
    <name type="synonym">Barbus grahami</name>
    <dbReference type="NCBI Taxonomy" id="75366"/>
    <lineage>
        <taxon>Eukaryota</taxon>
        <taxon>Metazoa</taxon>
        <taxon>Chordata</taxon>
        <taxon>Craniata</taxon>
        <taxon>Vertebrata</taxon>
        <taxon>Euteleostomi</taxon>
        <taxon>Actinopterygii</taxon>
        <taxon>Neopterygii</taxon>
        <taxon>Teleostei</taxon>
        <taxon>Ostariophysi</taxon>
        <taxon>Cypriniformes</taxon>
        <taxon>Cyprinidae</taxon>
        <taxon>Cyprininae</taxon>
        <taxon>Sinocyclocheilus</taxon>
    </lineage>
</organism>
<dbReference type="PANTHER" id="PTHR19918:SF35">
    <property type="entry name" value="FIZZY-RELATED PROTEIN HOMOLOG ISOFORM X1"/>
    <property type="match status" value="1"/>
</dbReference>
<feature type="repeat" description="WD" evidence="4">
    <location>
        <begin position="417"/>
        <end position="450"/>
    </location>
</feature>
<reference evidence="6" key="2">
    <citation type="submission" date="2025-09" db="UniProtKB">
        <authorList>
            <consortium name="Ensembl"/>
        </authorList>
    </citation>
    <scope>IDENTIFICATION</scope>
</reference>
<evidence type="ECO:0000313" key="6">
    <source>
        <dbReference type="Ensembl" id="ENSSGRP00000032681.1"/>
    </source>
</evidence>
<evidence type="ECO:0000256" key="3">
    <source>
        <dbReference type="ARBA" id="ARBA00022737"/>
    </source>
</evidence>
<name>A0A672MBQ7_SINGR</name>
<dbReference type="GO" id="GO:0031145">
    <property type="term" value="P:anaphase-promoting complex-dependent catabolic process"/>
    <property type="evidence" value="ECO:0007669"/>
    <property type="project" value="TreeGrafter"/>
</dbReference>
<dbReference type="SMART" id="SM00320">
    <property type="entry name" value="WD40"/>
    <property type="match status" value="5"/>
</dbReference>
<evidence type="ECO:0000256" key="2">
    <source>
        <dbReference type="ARBA" id="ARBA00022574"/>
    </source>
</evidence>
<dbReference type="GO" id="GO:1905786">
    <property type="term" value="P:positive regulation of anaphase-promoting complex-dependent catabolic process"/>
    <property type="evidence" value="ECO:0007669"/>
    <property type="project" value="TreeGrafter"/>
</dbReference>
<dbReference type="SUPFAM" id="SSF50998">
    <property type="entry name" value="Quinoprotein alcohol dehydrogenase-like"/>
    <property type="match status" value="1"/>
</dbReference>
<dbReference type="AlphaFoldDB" id="A0A672MBQ7"/>